<dbReference type="AlphaFoldDB" id="A0A553JZP4"/>
<reference evidence="1 2" key="1">
    <citation type="submission" date="2019-07" db="EMBL/GenBank/DDBJ databases">
        <authorList>
            <person name="Zhou L.-Y."/>
        </authorList>
    </citation>
    <scope>NUCLEOTIDE SEQUENCE [LARGE SCALE GENOMIC DNA]</scope>
    <source>
        <strain evidence="1 2">YIM 101269</strain>
    </source>
</reference>
<proteinExistence type="predicted"/>
<comment type="caution">
    <text evidence="1">The sequence shown here is derived from an EMBL/GenBank/DDBJ whole genome shotgun (WGS) entry which is preliminary data.</text>
</comment>
<dbReference type="Proteomes" id="UP000317638">
    <property type="component" value="Unassembled WGS sequence"/>
</dbReference>
<protein>
    <recommendedName>
        <fullName evidence="3">PD-(D/E)XK nuclease family protein</fullName>
    </recommendedName>
</protein>
<evidence type="ECO:0008006" key="3">
    <source>
        <dbReference type="Google" id="ProtNLM"/>
    </source>
</evidence>
<keyword evidence="2" id="KW-1185">Reference proteome</keyword>
<gene>
    <name evidence="1" type="ORF">FOJ82_11690</name>
</gene>
<dbReference type="EMBL" id="VKKG01000004">
    <property type="protein sequence ID" value="TRY17913.1"/>
    <property type="molecule type" value="Genomic_DNA"/>
</dbReference>
<dbReference type="OrthoDB" id="3837801at2"/>
<evidence type="ECO:0000313" key="1">
    <source>
        <dbReference type="EMBL" id="TRY17913.1"/>
    </source>
</evidence>
<dbReference type="Pfam" id="PF14281">
    <property type="entry name" value="PDDEXK_4"/>
    <property type="match status" value="1"/>
</dbReference>
<organism evidence="1 2">
    <name type="scientific">Tessaracoccus rhinocerotis</name>
    <dbReference type="NCBI Taxonomy" id="1689449"/>
    <lineage>
        <taxon>Bacteria</taxon>
        <taxon>Bacillati</taxon>
        <taxon>Actinomycetota</taxon>
        <taxon>Actinomycetes</taxon>
        <taxon>Propionibacteriales</taxon>
        <taxon>Propionibacteriaceae</taxon>
        <taxon>Tessaracoccus</taxon>
    </lineage>
</organism>
<name>A0A553JZP4_9ACTN</name>
<dbReference type="InterPro" id="IPR029470">
    <property type="entry name" value="PDDEXK_4"/>
</dbReference>
<accession>A0A553JZP4</accession>
<sequence>MATSSARDGVAFTREGYIQSKAQASSLGGVVRDDLVTGILPVLGRSSELGFNVFDVMHHGLHEKQISNVFRWLLDSGGTHRMGDTFTRIFMDEVNRARPSEDPFPLDGYWVRQEVNTSDPTDPGDIADLVLESETSVVVIENFVTSDGHGHDYDRYLAYSQRKGGRGVVVLLCRDEDRSLQTKGWQHARVVTYATLINRLREELASDDRWGRDNPEAYTFIEQLYRKFVRGRGPVQDGEVLDFVVAMCQTGEARRYQISSKAVAAEQFATDVAEQARERFGEGRELLQRVRTKVRNYGADVLAPQLNATLGEGTITKVGAAFRGIYQWTVNFDLGSEGGESGESPLQIKFGPSAWFAIEEDPNWQDTVDPDVADYSRLFLTRSARREIRQSSVTLQEVLDGLEPTDRRLHDEILQLIRPPATAPEGGAFS</sequence>
<evidence type="ECO:0000313" key="2">
    <source>
        <dbReference type="Proteomes" id="UP000317638"/>
    </source>
</evidence>